<keyword evidence="6" id="KW-1185">Reference proteome</keyword>
<dbReference type="InterPro" id="IPR045851">
    <property type="entry name" value="AMP-bd_C_sf"/>
</dbReference>
<protein>
    <submittedName>
        <fullName evidence="5">AMP-binding protein</fullName>
    </submittedName>
</protein>
<dbReference type="GO" id="GO:0031956">
    <property type="term" value="F:medium-chain fatty acid-CoA ligase activity"/>
    <property type="evidence" value="ECO:0007669"/>
    <property type="project" value="TreeGrafter"/>
</dbReference>
<comment type="caution">
    <text evidence="5">The sequence shown here is derived from an EMBL/GenBank/DDBJ whole genome shotgun (WGS) entry which is preliminary data.</text>
</comment>
<dbReference type="InterPro" id="IPR042099">
    <property type="entry name" value="ANL_N_sf"/>
</dbReference>
<dbReference type="Proteomes" id="UP000244810">
    <property type="component" value="Unassembled WGS sequence"/>
</dbReference>
<organism evidence="5 6">
    <name type="scientific">Pararhodobacter aggregans</name>
    <dbReference type="NCBI Taxonomy" id="404875"/>
    <lineage>
        <taxon>Bacteria</taxon>
        <taxon>Pseudomonadati</taxon>
        <taxon>Pseudomonadota</taxon>
        <taxon>Alphaproteobacteria</taxon>
        <taxon>Rhodobacterales</taxon>
        <taxon>Paracoccaceae</taxon>
        <taxon>Pararhodobacter</taxon>
    </lineage>
</organism>
<dbReference type="InterPro" id="IPR025110">
    <property type="entry name" value="AMP-bd_C"/>
</dbReference>
<dbReference type="PANTHER" id="PTHR43201">
    <property type="entry name" value="ACYL-COA SYNTHETASE"/>
    <property type="match status" value="1"/>
</dbReference>
<evidence type="ECO:0000256" key="2">
    <source>
        <dbReference type="ARBA" id="ARBA00022598"/>
    </source>
</evidence>
<keyword evidence="2" id="KW-0436">Ligase</keyword>
<dbReference type="InterPro" id="IPR020845">
    <property type="entry name" value="AMP-binding_CS"/>
</dbReference>
<dbReference type="EMBL" id="QDDR01000002">
    <property type="protein sequence ID" value="PVE48798.1"/>
    <property type="molecule type" value="Genomic_DNA"/>
</dbReference>
<sequence>MHPATDPALIEADGQILSYGALRDTVAEAAAALRVLGVGPGERVMLVAENSAAVAIIALATARLRAWFVPVNARLTGPELAALQAHAAPRVTLYTTTSPAARAHAGESGAQIGGRLGALGLAASLAPSRPEPVADSPAEQVAALVYTSGTTGQPKGVMLSHNALIWNAKIAAEMRGLGPGDQLLLAIPATHIMALATGLLAGLQAGASVRLMARFSVEGLLEGLAQGASVLSVVPQVYRQLLAQLAGSKPVAPRLRQLGCGGAPLDPALKARVEAVFGLPLHNGYGMTEAGPGIASTTQGPRRADGSVGHPFAGLEVRLDRADATGVGELLVRGPGVMRGYYRAPDLTAEAMTDDGFLRTGDLVRQEEDGALHLVGRAKELIIRSGFNVYPVEVEAVLLACPGVLQAAVTGRPVGDNEEVLAFVTLAPGTGAASVSDWLTARLAAYKRPQHLVVVEAMPMTAAGKIRKAELVAALAG</sequence>
<accession>A0A2T7UW56</accession>
<dbReference type="Pfam" id="PF13193">
    <property type="entry name" value="AMP-binding_C"/>
    <property type="match status" value="1"/>
</dbReference>
<name>A0A2T7UW56_9RHOB</name>
<dbReference type="InterPro" id="IPR000873">
    <property type="entry name" value="AMP-dep_synth/lig_dom"/>
</dbReference>
<reference evidence="5 6" key="1">
    <citation type="journal article" date="2011" name="Syst. Appl. Microbiol.">
        <title>Defluviimonas denitrificans gen. nov., sp. nov., and Pararhodobacter aggregans gen. nov., sp. nov., non-phototrophic Rhodobacteraceae from the biofilter of a marine aquaculture.</title>
        <authorList>
            <person name="Foesel B.U."/>
            <person name="Drake H.L."/>
            <person name="Schramm A."/>
        </authorList>
    </citation>
    <scope>NUCLEOTIDE SEQUENCE [LARGE SCALE GENOMIC DNA]</scope>
    <source>
        <strain evidence="5 6">D1-19</strain>
    </source>
</reference>
<feature type="domain" description="AMP-binding enzyme C-terminal" evidence="4">
    <location>
        <begin position="393"/>
        <end position="465"/>
    </location>
</feature>
<comment type="similarity">
    <text evidence="1">Belongs to the ATP-dependent AMP-binding enzyme family.</text>
</comment>
<dbReference type="Gene3D" id="3.30.300.30">
    <property type="match status" value="1"/>
</dbReference>
<dbReference type="GO" id="GO:0006631">
    <property type="term" value="P:fatty acid metabolic process"/>
    <property type="evidence" value="ECO:0007669"/>
    <property type="project" value="TreeGrafter"/>
</dbReference>
<dbReference type="Pfam" id="PF00501">
    <property type="entry name" value="AMP-binding"/>
    <property type="match status" value="1"/>
</dbReference>
<dbReference type="Gene3D" id="3.40.50.12780">
    <property type="entry name" value="N-terminal domain of ligase-like"/>
    <property type="match status" value="1"/>
</dbReference>
<evidence type="ECO:0000313" key="6">
    <source>
        <dbReference type="Proteomes" id="UP000244810"/>
    </source>
</evidence>
<dbReference type="SUPFAM" id="SSF56801">
    <property type="entry name" value="Acetyl-CoA synthetase-like"/>
    <property type="match status" value="1"/>
</dbReference>
<dbReference type="PROSITE" id="PS00455">
    <property type="entry name" value="AMP_BINDING"/>
    <property type="match status" value="1"/>
</dbReference>
<feature type="domain" description="AMP-dependent synthetase/ligase" evidence="3">
    <location>
        <begin position="5"/>
        <end position="342"/>
    </location>
</feature>
<evidence type="ECO:0000259" key="3">
    <source>
        <dbReference type="Pfam" id="PF00501"/>
    </source>
</evidence>
<evidence type="ECO:0000313" key="5">
    <source>
        <dbReference type="EMBL" id="PVE48798.1"/>
    </source>
</evidence>
<dbReference type="AlphaFoldDB" id="A0A2T7UW56"/>
<dbReference type="PANTHER" id="PTHR43201:SF5">
    <property type="entry name" value="MEDIUM-CHAIN ACYL-COA LIGASE ACSF2, MITOCHONDRIAL"/>
    <property type="match status" value="1"/>
</dbReference>
<proteinExistence type="inferred from homology"/>
<gene>
    <name evidence="5" type="ORF">DDE23_04680</name>
</gene>
<evidence type="ECO:0000256" key="1">
    <source>
        <dbReference type="ARBA" id="ARBA00006432"/>
    </source>
</evidence>
<evidence type="ECO:0000259" key="4">
    <source>
        <dbReference type="Pfam" id="PF13193"/>
    </source>
</evidence>
<dbReference type="OrthoDB" id="9803968at2"/>